<feature type="transmembrane region" description="Helical" evidence="1">
    <location>
        <begin position="12"/>
        <end position="30"/>
    </location>
</feature>
<protein>
    <submittedName>
        <fullName evidence="2">Uncharacterized protein</fullName>
    </submittedName>
</protein>
<evidence type="ECO:0000256" key="1">
    <source>
        <dbReference type="SAM" id="Phobius"/>
    </source>
</evidence>
<dbReference type="EMBL" id="UOEY01000080">
    <property type="protein sequence ID" value="VAW39602.1"/>
    <property type="molecule type" value="Genomic_DNA"/>
</dbReference>
<proteinExistence type="predicted"/>
<keyword evidence="1" id="KW-0812">Transmembrane</keyword>
<keyword evidence="1" id="KW-1133">Transmembrane helix</keyword>
<evidence type="ECO:0000313" key="2">
    <source>
        <dbReference type="EMBL" id="VAW39602.1"/>
    </source>
</evidence>
<keyword evidence="1" id="KW-0472">Membrane</keyword>
<gene>
    <name evidence="2" type="ORF">MNBD_DELTA04-656</name>
</gene>
<reference evidence="2" key="1">
    <citation type="submission" date="2018-06" db="EMBL/GenBank/DDBJ databases">
        <authorList>
            <person name="Zhirakovskaya E."/>
        </authorList>
    </citation>
    <scope>NUCLEOTIDE SEQUENCE</scope>
</reference>
<sequence>MKTRRKKRLSAGWIIVIFLAWLVVNIRVAAGMATPFERALDGIVGGCVLLVSIFMAVKFFKLPDPPDDRKQ</sequence>
<accession>A0A3B0VKP2</accession>
<organism evidence="2">
    <name type="scientific">hydrothermal vent metagenome</name>
    <dbReference type="NCBI Taxonomy" id="652676"/>
    <lineage>
        <taxon>unclassified sequences</taxon>
        <taxon>metagenomes</taxon>
        <taxon>ecological metagenomes</taxon>
    </lineage>
</organism>
<feature type="transmembrane region" description="Helical" evidence="1">
    <location>
        <begin position="42"/>
        <end position="60"/>
    </location>
</feature>
<name>A0A3B0VKP2_9ZZZZ</name>
<dbReference type="AlphaFoldDB" id="A0A3B0VKP2"/>